<keyword evidence="9" id="KW-0472">Membrane</keyword>
<dbReference type="InterPro" id="IPR050298">
    <property type="entry name" value="Gram-neg_bact_OMP"/>
</dbReference>
<dbReference type="PANTHER" id="PTHR34501">
    <property type="entry name" value="PROTEIN YDDL-RELATED"/>
    <property type="match status" value="1"/>
</dbReference>
<evidence type="ECO:0000256" key="2">
    <source>
        <dbReference type="ARBA" id="ARBA00011233"/>
    </source>
</evidence>
<keyword evidence="14" id="KW-1185">Reference proteome</keyword>
<sequence length="344" mass="36108">MRPLVSAALFACLVAARPAAAEPPAITIYGKMDVGYAHVQGANGAVPHQTPTDLVESGQLSGSRLGFKATEDLGNGISALFLVETGVSLDTGSSTSAQFWGRQAYAGLTGAWGKVTVGRHQTPGYYVQCDVDPFEIGTVGNIENLLKRQSRTDNSVQYVTPTFAGLELTALWAQNRAGPETEGNGDDTPGFSGGLRWKYGPVFAAVAYYQDKSKVTDVITRIGNAGATWDLGVVKLHASGGFYRLSDDTAQQTSALAGVTVPVPGIGGTVRASYSQMWEDAADAAGASKVALGYLRPLAKKTDVYLVFAHIENERNGTKTFDITDAIAKAGGVDGVSAGLRYAF</sequence>
<proteinExistence type="predicted"/>
<dbReference type="HOGENOM" id="CLU_038238_2_0_7"/>
<dbReference type="GO" id="GO:0046930">
    <property type="term" value="C:pore complex"/>
    <property type="evidence" value="ECO:0007669"/>
    <property type="project" value="UniProtKB-KW"/>
</dbReference>
<keyword evidence="7" id="KW-0406">Ion transport</keyword>
<reference evidence="13" key="1">
    <citation type="submission" date="2009-01" db="EMBL/GenBank/DDBJ databases">
        <title>Complete sequence of Anaeromyxobacter dehalogenans 2CP-1.</title>
        <authorList>
            <consortium name="US DOE Joint Genome Institute"/>
            <person name="Lucas S."/>
            <person name="Copeland A."/>
            <person name="Lapidus A."/>
            <person name="Glavina del Rio T."/>
            <person name="Dalin E."/>
            <person name="Tice H."/>
            <person name="Bruce D."/>
            <person name="Goodwin L."/>
            <person name="Pitluck S."/>
            <person name="Saunders E."/>
            <person name="Brettin T."/>
            <person name="Detter J.C."/>
            <person name="Han C."/>
            <person name="Larimer F."/>
            <person name="Land M."/>
            <person name="Hauser L."/>
            <person name="Kyrpides N."/>
            <person name="Ovchinnikova G."/>
            <person name="Beliaev A.S."/>
            <person name="Richardson P."/>
        </authorList>
    </citation>
    <scope>NUCLEOTIDE SEQUENCE</scope>
    <source>
        <strain evidence="13">2CP-1</strain>
    </source>
</reference>
<dbReference type="Pfam" id="PF13609">
    <property type="entry name" value="Porin_4"/>
    <property type="match status" value="1"/>
</dbReference>
<protein>
    <submittedName>
        <fullName evidence="13">Porin Gram-negative type</fullName>
    </submittedName>
</protein>
<evidence type="ECO:0000313" key="14">
    <source>
        <dbReference type="Proteomes" id="UP000007089"/>
    </source>
</evidence>
<dbReference type="PRINTS" id="PR00182">
    <property type="entry name" value="ECOLNEIPORIN"/>
</dbReference>
<dbReference type="InterPro" id="IPR033900">
    <property type="entry name" value="Gram_neg_porin_domain"/>
</dbReference>
<evidence type="ECO:0000256" key="5">
    <source>
        <dbReference type="ARBA" id="ARBA00022692"/>
    </source>
</evidence>
<dbReference type="GO" id="GO:0009279">
    <property type="term" value="C:cell outer membrane"/>
    <property type="evidence" value="ECO:0007669"/>
    <property type="project" value="UniProtKB-SubCell"/>
</dbReference>
<evidence type="ECO:0000313" key="13">
    <source>
        <dbReference type="EMBL" id="ACL65518.1"/>
    </source>
</evidence>
<gene>
    <name evidence="13" type="ordered locus">A2cp1_2179</name>
</gene>
<keyword evidence="10" id="KW-0998">Cell outer membrane</keyword>
<evidence type="ECO:0000256" key="10">
    <source>
        <dbReference type="ARBA" id="ARBA00023237"/>
    </source>
</evidence>
<evidence type="ECO:0000256" key="7">
    <source>
        <dbReference type="ARBA" id="ARBA00023065"/>
    </source>
</evidence>
<comment type="subunit">
    <text evidence="2">Homotrimer.</text>
</comment>
<name>B8J9B2_ANAD2</name>
<comment type="subcellular location">
    <subcellularLocation>
        <location evidence="1">Cell outer membrane</location>
        <topology evidence="1">Multi-pass membrane protein</topology>
    </subcellularLocation>
</comment>
<evidence type="ECO:0000259" key="12">
    <source>
        <dbReference type="Pfam" id="PF13609"/>
    </source>
</evidence>
<feature type="chain" id="PRO_5002872629" evidence="11">
    <location>
        <begin position="22"/>
        <end position="344"/>
    </location>
</feature>
<evidence type="ECO:0000256" key="4">
    <source>
        <dbReference type="ARBA" id="ARBA00022452"/>
    </source>
</evidence>
<dbReference type="KEGG" id="acp:A2cp1_2179"/>
<feature type="domain" description="Porin" evidence="12">
    <location>
        <begin position="8"/>
        <end position="315"/>
    </location>
</feature>
<keyword evidence="3" id="KW-0813">Transport</keyword>
<dbReference type="InterPro" id="IPR001702">
    <property type="entry name" value="Porin_Gram-ve"/>
</dbReference>
<dbReference type="Gene3D" id="2.40.160.10">
    <property type="entry name" value="Porin"/>
    <property type="match status" value="1"/>
</dbReference>
<dbReference type="RefSeq" id="WP_012633364.1">
    <property type="nucleotide sequence ID" value="NC_011891.1"/>
</dbReference>
<dbReference type="PANTHER" id="PTHR34501:SF9">
    <property type="entry name" value="MAJOR OUTER MEMBRANE PROTEIN P.IA"/>
    <property type="match status" value="1"/>
</dbReference>
<accession>B8J9B2</accession>
<evidence type="ECO:0000256" key="6">
    <source>
        <dbReference type="ARBA" id="ARBA00022729"/>
    </source>
</evidence>
<keyword evidence="8" id="KW-0626">Porin</keyword>
<dbReference type="PRINTS" id="PR00184">
    <property type="entry name" value="NEISSPPORIN"/>
</dbReference>
<evidence type="ECO:0000256" key="9">
    <source>
        <dbReference type="ARBA" id="ARBA00023136"/>
    </source>
</evidence>
<keyword evidence="5" id="KW-0812">Transmembrane</keyword>
<feature type="signal peptide" evidence="11">
    <location>
        <begin position="1"/>
        <end position="21"/>
    </location>
</feature>
<evidence type="ECO:0000256" key="11">
    <source>
        <dbReference type="SAM" id="SignalP"/>
    </source>
</evidence>
<dbReference type="EMBL" id="CP001359">
    <property type="protein sequence ID" value="ACL65518.1"/>
    <property type="molecule type" value="Genomic_DNA"/>
</dbReference>
<dbReference type="SUPFAM" id="SSF56935">
    <property type="entry name" value="Porins"/>
    <property type="match status" value="1"/>
</dbReference>
<dbReference type="Proteomes" id="UP000007089">
    <property type="component" value="Chromosome"/>
</dbReference>
<dbReference type="InterPro" id="IPR002299">
    <property type="entry name" value="Porin_Neis"/>
</dbReference>
<evidence type="ECO:0000256" key="3">
    <source>
        <dbReference type="ARBA" id="ARBA00022448"/>
    </source>
</evidence>
<keyword evidence="6 11" id="KW-0732">Signal</keyword>
<keyword evidence="4" id="KW-1134">Transmembrane beta strand</keyword>
<dbReference type="CDD" id="cd00342">
    <property type="entry name" value="gram_neg_porins"/>
    <property type="match status" value="1"/>
</dbReference>
<dbReference type="AlphaFoldDB" id="B8J9B2"/>
<evidence type="ECO:0000256" key="8">
    <source>
        <dbReference type="ARBA" id="ARBA00023114"/>
    </source>
</evidence>
<dbReference type="InterPro" id="IPR023614">
    <property type="entry name" value="Porin_dom_sf"/>
</dbReference>
<evidence type="ECO:0000256" key="1">
    <source>
        <dbReference type="ARBA" id="ARBA00004571"/>
    </source>
</evidence>
<organism evidence="13 14">
    <name type="scientific">Anaeromyxobacter dehalogenans (strain ATCC BAA-258 / DSM 21875 / 2CP-1)</name>
    <dbReference type="NCBI Taxonomy" id="455488"/>
    <lineage>
        <taxon>Bacteria</taxon>
        <taxon>Pseudomonadati</taxon>
        <taxon>Myxococcota</taxon>
        <taxon>Myxococcia</taxon>
        <taxon>Myxococcales</taxon>
        <taxon>Cystobacterineae</taxon>
        <taxon>Anaeromyxobacteraceae</taxon>
        <taxon>Anaeromyxobacter</taxon>
    </lineage>
</organism>
<dbReference type="GO" id="GO:0015288">
    <property type="term" value="F:porin activity"/>
    <property type="evidence" value="ECO:0007669"/>
    <property type="project" value="UniProtKB-KW"/>
</dbReference>
<dbReference type="GO" id="GO:0034220">
    <property type="term" value="P:monoatomic ion transmembrane transport"/>
    <property type="evidence" value="ECO:0007669"/>
    <property type="project" value="InterPro"/>
</dbReference>